<keyword evidence="1" id="KW-0812">Transmembrane</keyword>
<reference evidence="3" key="1">
    <citation type="journal article" date="2020" name="ISME J.">
        <title>Comparative genomics reveals insights into cyanobacterial evolution and habitat adaptation.</title>
        <authorList>
            <person name="Chen M.Y."/>
            <person name="Teng W.K."/>
            <person name="Zhao L."/>
            <person name="Hu C.X."/>
            <person name="Zhou Y.K."/>
            <person name="Han B.P."/>
            <person name="Song L.R."/>
            <person name="Shu W.S."/>
        </authorList>
    </citation>
    <scope>NUCLEOTIDE SEQUENCE [LARGE SCALE GENOMIC DNA]</scope>
    <source>
        <strain evidence="3">FACHB-251</strain>
    </source>
</reference>
<organism evidence="2 3">
    <name type="scientific">Anabaena sphaerica FACHB-251</name>
    <dbReference type="NCBI Taxonomy" id="2692883"/>
    <lineage>
        <taxon>Bacteria</taxon>
        <taxon>Bacillati</taxon>
        <taxon>Cyanobacteriota</taxon>
        <taxon>Cyanophyceae</taxon>
        <taxon>Nostocales</taxon>
        <taxon>Nostocaceae</taxon>
        <taxon>Anabaena</taxon>
    </lineage>
</organism>
<keyword evidence="1" id="KW-1133">Transmembrane helix</keyword>
<comment type="caution">
    <text evidence="2">The sequence shown here is derived from an EMBL/GenBank/DDBJ whole genome shotgun (WGS) entry which is preliminary data.</text>
</comment>
<dbReference type="AlphaFoldDB" id="A0A926ZZT1"/>
<keyword evidence="3" id="KW-1185">Reference proteome</keyword>
<keyword evidence="1" id="KW-0472">Membrane</keyword>
<gene>
    <name evidence="2" type="ORF">H6G06_04500</name>
</gene>
<protein>
    <submittedName>
        <fullName evidence="2">Uncharacterized protein</fullName>
    </submittedName>
</protein>
<sequence length="74" mass="8240">MFKIGFFSAKLLVQGKLLRDPMYFTQQTIIGVAIGLLLLLFLAGFKLPLWLPVAVSSLVTGAVMPFLLKDLKMR</sequence>
<accession>A0A926ZZT1</accession>
<dbReference type="RefSeq" id="WP_190557495.1">
    <property type="nucleotide sequence ID" value="NZ_JACJQU010000002.1"/>
</dbReference>
<feature type="transmembrane region" description="Helical" evidence="1">
    <location>
        <begin position="49"/>
        <end position="68"/>
    </location>
</feature>
<feature type="transmembrane region" description="Helical" evidence="1">
    <location>
        <begin position="21"/>
        <end position="43"/>
    </location>
</feature>
<dbReference type="EMBL" id="JACJQU010000002">
    <property type="protein sequence ID" value="MBD2292763.1"/>
    <property type="molecule type" value="Genomic_DNA"/>
</dbReference>
<evidence type="ECO:0000256" key="1">
    <source>
        <dbReference type="SAM" id="Phobius"/>
    </source>
</evidence>
<dbReference type="Proteomes" id="UP000662185">
    <property type="component" value="Unassembled WGS sequence"/>
</dbReference>
<evidence type="ECO:0000313" key="3">
    <source>
        <dbReference type="Proteomes" id="UP000662185"/>
    </source>
</evidence>
<evidence type="ECO:0000313" key="2">
    <source>
        <dbReference type="EMBL" id="MBD2292763.1"/>
    </source>
</evidence>
<name>A0A926ZZT1_9NOST</name>
<proteinExistence type="predicted"/>